<feature type="domain" description="C4-type zinc ribbon" evidence="2">
    <location>
        <begin position="205"/>
        <end position="239"/>
    </location>
</feature>
<feature type="domain" description="CT398-like coiled coil hairpin" evidence="3">
    <location>
        <begin position="16"/>
        <end position="194"/>
    </location>
</feature>
<dbReference type="EMBL" id="SZZH01000001">
    <property type="protein sequence ID" value="TKV60428.1"/>
    <property type="molecule type" value="Genomic_DNA"/>
</dbReference>
<organism evidence="4 5">
    <name type="scientific">Nakamurella flava</name>
    <dbReference type="NCBI Taxonomy" id="2576308"/>
    <lineage>
        <taxon>Bacteria</taxon>
        <taxon>Bacillati</taxon>
        <taxon>Actinomycetota</taxon>
        <taxon>Actinomycetes</taxon>
        <taxon>Nakamurellales</taxon>
        <taxon>Nakamurellaceae</taxon>
        <taxon>Nakamurella</taxon>
    </lineage>
</organism>
<name>A0A4U6QK12_9ACTN</name>
<dbReference type="OrthoDB" id="9784388at2"/>
<proteinExistence type="predicted"/>
<gene>
    <name evidence="4" type="ORF">FDO65_01550</name>
</gene>
<evidence type="ECO:0000259" key="2">
    <source>
        <dbReference type="Pfam" id="PF02591"/>
    </source>
</evidence>
<evidence type="ECO:0000313" key="4">
    <source>
        <dbReference type="EMBL" id="TKV60428.1"/>
    </source>
</evidence>
<keyword evidence="5" id="KW-1185">Reference proteome</keyword>
<evidence type="ECO:0000256" key="1">
    <source>
        <dbReference type="SAM" id="Coils"/>
    </source>
</evidence>
<dbReference type="InterPro" id="IPR052376">
    <property type="entry name" value="Oxidative_Scav/Glycosyltrans"/>
</dbReference>
<dbReference type="Pfam" id="PF24481">
    <property type="entry name" value="CT398_CC"/>
    <property type="match status" value="1"/>
</dbReference>
<dbReference type="Proteomes" id="UP000306985">
    <property type="component" value="Unassembled WGS sequence"/>
</dbReference>
<dbReference type="Pfam" id="PF02591">
    <property type="entry name" value="Zn_ribbon_9"/>
    <property type="match status" value="1"/>
</dbReference>
<feature type="coiled-coil region" evidence="1">
    <location>
        <begin position="60"/>
        <end position="153"/>
    </location>
</feature>
<dbReference type="PANTHER" id="PTHR39082">
    <property type="entry name" value="PHOSPHOLIPASE C-BETA-2-RELATED"/>
    <property type="match status" value="1"/>
</dbReference>
<evidence type="ECO:0000259" key="3">
    <source>
        <dbReference type="Pfam" id="PF24481"/>
    </source>
</evidence>
<dbReference type="InterPro" id="IPR003743">
    <property type="entry name" value="Zf-RING_7"/>
</dbReference>
<protein>
    <submittedName>
        <fullName evidence="4">Uncharacterized protein</fullName>
    </submittedName>
</protein>
<keyword evidence="1" id="KW-0175">Coiled coil</keyword>
<dbReference type="PANTHER" id="PTHR39082:SF1">
    <property type="entry name" value="SCAVENGER RECEPTOR CLASS A MEMBER 3"/>
    <property type="match status" value="1"/>
</dbReference>
<evidence type="ECO:0000313" key="5">
    <source>
        <dbReference type="Proteomes" id="UP000306985"/>
    </source>
</evidence>
<comment type="caution">
    <text evidence="4">The sequence shown here is derived from an EMBL/GenBank/DDBJ whole genome shotgun (WGS) entry which is preliminary data.</text>
</comment>
<accession>A0A4U6QK12</accession>
<reference evidence="4 5" key="1">
    <citation type="submission" date="2019-05" db="EMBL/GenBank/DDBJ databases">
        <title>Nakamurella sp. N5BH11, whole genome shotgun sequence.</title>
        <authorList>
            <person name="Tuo L."/>
        </authorList>
    </citation>
    <scope>NUCLEOTIDE SEQUENCE [LARGE SCALE GENOMIC DNA]</scope>
    <source>
        <strain evidence="4 5">N5BH11</strain>
    </source>
</reference>
<dbReference type="Gene3D" id="1.10.287.1490">
    <property type="match status" value="1"/>
</dbReference>
<dbReference type="RefSeq" id="WP_137447732.1">
    <property type="nucleotide sequence ID" value="NZ_SZZH01000001.1"/>
</dbReference>
<dbReference type="InterPro" id="IPR056003">
    <property type="entry name" value="CT398_CC_hairpin"/>
</dbReference>
<dbReference type="AlphaFoldDB" id="A0A4U6QK12"/>
<sequence>MALKADPFVQRRLLDLARIDREAAGVVHRRRSLPELAVIQSAGARLTELRAAAALGDAERGDLDRDVRKLETEIEAVRARSARNAERLSAGTAPAKDLTNLEHEVTSLGRRQAVLEEELLEIMERREGVESTVSATERDLAAVQSDVAAAEQRRDTAFADLDSEAARLTAERQKVTEGMPADLLALYDRIRAQGKVAAAPLIGSRCDACRMDLDRVALAALQKAPVDAVLRCDECGAILLRV</sequence>